<protein>
    <submittedName>
        <fullName evidence="6">Cbb3-type cytochrome c oxidase subunit II</fullName>
    </submittedName>
</protein>
<feature type="domain" description="Cytochrome c" evidence="5">
    <location>
        <begin position="48"/>
        <end position="194"/>
    </location>
</feature>
<evidence type="ECO:0000313" key="7">
    <source>
        <dbReference type="Proteomes" id="UP001168528"/>
    </source>
</evidence>
<evidence type="ECO:0000256" key="4">
    <source>
        <dbReference type="PROSITE-ProRule" id="PRU00433"/>
    </source>
</evidence>
<evidence type="ECO:0000256" key="3">
    <source>
        <dbReference type="ARBA" id="ARBA00023004"/>
    </source>
</evidence>
<keyword evidence="1 4" id="KW-0349">Heme</keyword>
<dbReference type="SUPFAM" id="SSF46626">
    <property type="entry name" value="Cytochrome c"/>
    <property type="match status" value="2"/>
</dbReference>
<sequence length="338" mass="37129">MDFFNNHKYLFGAALLLFLGLTLAVAILPAISNQNNNAPLPQAVALSDEAAKGKMIYIAEGCVACHTQQVRNVDMDKLWGSRPSISADYADIKRTDFWRNTATLMGTERTGPDLINIGNRQPSSDWHLLHLYNPRAVVSQSIMPAYPWLFVEKQNPGKEDIVIHVPDEFRKKSSGSLVASQEALHLVAYLQSLKQTPLPDGTPQPSFLYKAEKPDVKEMVGNPEEVALPDGQALYSSNCQACHQPNGEGLKGAFPALKESKIVLDENPELFVKIIMQGYDANPAFGVMPAVGINNQLLPEAVAAIMNHERTSWGNSARKVTAAEVKKIMELIGKEVPQ</sequence>
<dbReference type="PROSITE" id="PS51007">
    <property type="entry name" value="CYTC"/>
    <property type="match status" value="2"/>
</dbReference>
<organism evidence="6 7">
    <name type="scientific">Rhodocytophaga aerolata</name>
    <dbReference type="NCBI Taxonomy" id="455078"/>
    <lineage>
        <taxon>Bacteria</taxon>
        <taxon>Pseudomonadati</taxon>
        <taxon>Bacteroidota</taxon>
        <taxon>Cytophagia</taxon>
        <taxon>Cytophagales</taxon>
        <taxon>Rhodocytophagaceae</taxon>
        <taxon>Rhodocytophaga</taxon>
    </lineage>
</organism>
<dbReference type="EMBL" id="JAUKPO010000037">
    <property type="protein sequence ID" value="MDO1450854.1"/>
    <property type="molecule type" value="Genomic_DNA"/>
</dbReference>
<dbReference type="InterPro" id="IPR009056">
    <property type="entry name" value="Cyt_c-like_dom"/>
</dbReference>
<dbReference type="Pfam" id="PF02433">
    <property type="entry name" value="FixO"/>
    <property type="match status" value="1"/>
</dbReference>
<dbReference type="Pfam" id="PF13442">
    <property type="entry name" value="Cytochrome_CBB3"/>
    <property type="match status" value="1"/>
</dbReference>
<dbReference type="Gene3D" id="1.10.760.10">
    <property type="entry name" value="Cytochrome c-like domain"/>
    <property type="match status" value="2"/>
</dbReference>
<dbReference type="RefSeq" id="WP_302041652.1">
    <property type="nucleotide sequence ID" value="NZ_JAUKPO010000037.1"/>
</dbReference>
<proteinExistence type="predicted"/>
<feature type="domain" description="Cytochrome c" evidence="5">
    <location>
        <begin position="226"/>
        <end position="336"/>
    </location>
</feature>
<name>A0ABT8RFH4_9BACT</name>
<dbReference type="InterPro" id="IPR051459">
    <property type="entry name" value="Cytochrome_c-type_DH"/>
</dbReference>
<comment type="caution">
    <text evidence="6">The sequence shown here is derived from an EMBL/GenBank/DDBJ whole genome shotgun (WGS) entry which is preliminary data.</text>
</comment>
<evidence type="ECO:0000259" key="5">
    <source>
        <dbReference type="PROSITE" id="PS51007"/>
    </source>
</evidence>
<dbReference type="Proteomes" id="UP001168528">
    <property type="component" value="Unassembled WGS sequence"/>
</dbReference>
<keyword evidence="2 4" id="KW-0479">Metal-binding</keyword>
<evidence type="ECO:0000256" key="2">
    <source>
        <dbReference type="ARBA" id="ARBA00022723"/>
    </source>
</evidence>
<keyword evidence="3 4" id="KW-0408">Iron</keyword>
<reference evidence="6" key="1">
    <citation type="submission" date="2023-07" db="EMBL/GenBank/DDBJ databases">
        <title>The genome sequence of Rhodocytophaga aerolata KACC 12507.</title>
        <authorList>
            <person name="Zhang X."/>
        </authorList>
    </citation>
    <scope>NUCLEOTIDE SEQUENCE</scope>
    <source>
        <strain evidence="6">KACC 12507</strain>
    </source>
</reference>
<dbReference type="InterPro" id="IPR036909">
    <property type="entry name" value="Cyt_c-like_dom_sf"/>
</dbReference>
<dbReference type="PANTHER" id="PTHR35008">
    <property type="entry name" value="BLL4482 PROTEIN-RELATED"/>
    <property type="match status" value="1"/>
</dbReference>
<dbReference type="InterPro" id="IPR003468">
    <property type="entry name" value="Cyt_c_oxidase_monohaem-su/FixO"/>
</dbReference>
<keyword evidence="7" id="KW-1185">Reference proteome</keyword>
<accession>A0ABT8RFH4</accession>
<gene>
    <name evidence="6" type="ORF">Q0590_31560</name>
</gene>
<evidence type="ECO:0000313" key="6">
    <source>
        <dbReference type="EMBL" id="MDO1450854.1"/>
    </source>
</evidence>
<dbReference type="PANTHER" id="PTHR35008:SF8">
    <property type="entry name" value="ALCOHOL DEHYDROGENASE CYTOCHROME C SUBUNIT"/>
    <property type="match status" value="1"/>
</dbReference>
<evidence type="ECO:0000256" key="1">
    <source>
        <dbReference type="ARBA" id="ARBA00022617"/>
    </source>
</evidence>